<feature type="non-terminal residue" evidence="1">
    <location>
        <position position="78"/>
    </location>
</feature>
<organism evidence="1">
    <name type="scientific">marine sediment metagenome</name>
    <dbReference type="NCBI Taxonomy" id="412755"/>
    <lineage>
        <taxon>unclassified sequences</taxon>
        <taxon>metagenomes</taxon>
        <taxon>ecological metagenomes</taxon>
    </lineage>
</organism>
<proteinExistence type="predicted"/>
<reference evidence="1" key="1">
    <citation type="journal article" date="2014" name="Front. Microbiol.">
        <title>High frequency of phylogenetically diverse reductive dehalogenase-homologous genes in deep subseafloor sedimentary metagenomes.</title>
        <authorList>
            <person name="Kawai M."/>
            <person name="Futagami T."/>
            <person name="Toyoda A."/>
            <person name="Takaki Y."/>
            <person name="Nishi S."/>
            <person name="Hori S."/>
            <person name="Arai W."/>
            <person name="Tsubouchi T."/>
            <person name="Morono Y."/>
            <person name="Uchiyama I."/>
            <person name="Ito T."/>
            <person name="Fujiyama A."/>
            <person name="Inagaki F."/>
            <person name="Takami H."/>
        </authorList>
    </citation>
    <scope>NUCLEOTIDE SEQUENCE</scope>
    <source>
        <strain evidence="1">Expedition CK06-06</strain>
    </source>
</reference>
<dbReference type="AlphaFoldDB" id="X0ZC75"/>
<protein>
    <submittedName>
        <fullName evidence="1">Uncharacterized protein</fullName>
    </submittedName>
</protein>
<accession>X0ZC75</accession>
<name>X0ZC75_9ZZZZ</name>
<evidence type="ECO:0000313" key="1">
    <source>
        <dbReference type="EMBL" id="GAG66859.1"/>
    </source>
</evidence>
<dbReference type="EMBL" id="BART01006618">
    <property type="protein sequence ID" value="GAG66859.1"/>
    <property type="molecule type" value="Genomic_DNA"/>
</dbReference>
<gene>
    <name evidence="1" type="ORF">S01H4_15108</name>
</gene>
<comment type="caution">
    <text evidence="1">The sequence shown here is derived from an EMBL/GenBank/DDBJ whole genome shotgun (WGS) entry which is preliminary data.</text>
</comment>
<sequence>MKVYYGLDRNYMLQYIEKPMVSVRTIIDRKSSIVDNNNHWFLDSGAYTYIRQYGKYPFTYGKYLEIVNRFHPPLWACM</sequence>